<keyword evidence="4" id="KW-1185">Reference proteome</keyword>
<dbReference type="AlphaFoldDB" id="A0A3N1PP14"/>
<gene>
    <name evidence="3" type="ORF">EDC28_103223</name>
</gene>
<dbReference type="CDD" id="cd00093">
    <property type="entry name" value="HTH_XRE"/>
    <property type="match status" value="1"/>
</dbReference>
<comment type="similarity">
    <text evidence="1">Belongs to the short-chain fatty acyl-CoA assimilation regulator (ScfR) family.</text>
</comment>
<dbReference type="PANTHER" id="PTHR43236:SF2">
    <property type="entry name" value="BLL0069 PROTEIN"/>
    <property type="match status" value="1"/>
</dbReference>
<dbReference type="PANTHER" id="PTHR43236">
    <property type="entry name" value="ANTITOXIN HIGA1"/>
    <property type="match status" value="1"/>
</dbReference>
<dbReference type="Gene3D" id="1.10.10.2910">
    <property type="match status" value="1"/>
</dbReference>
<feature type="domain" description="HTH cro/C1-type" evidence="2">
    <location>
        <begin position="13"/>
        <end position="67"/>
    </location>
</feature>
<evidence type="ECO:0000259" key="2">
    <source>
        <dbReference type="PROSITE" id="PS50943"/>
    </source>
</evidence>
<dbReference type="SMART" id="SM00530">
    <property type="entry name" value="HTH_XRE"/>
    <property type="match status" value="1"/>
</dbReference>
<sequence>MATAYAQVNPNLLRWARERADLTLAMLAKKLHTTEDKVDAWESGTKPITIRKAMELAEKTYVPFGFLFLHEQPKETLSIPDLRTVDSEPVRKPSAELLKVVQTTLTKQAWYKDYALEQAQSPLPFVGRFTTTTPVATIVDDMRQVLGVPPHPTRGNWEDYHKALIARIEAVGVLVIRQGHLGHHTKPLSVTEFRGFAIADPVAPVIFINLADAPVARLFTLIHELAHIWIGQSGVSDGADTSHRQEEVLCNAVAAEFLVPGEEFRALWQPAEDWKENLGPLEAHFHVSQWVLARRALTLNFITTYDYHRFIAWLKKQYDERERTGRGPSYYVTLKSQTSERLARAVLSETASGNVLLRDAGQLLGMKPDKIATFAKGYER</sequence>
<dbReference type="SUPFAM" id="SSF47413">
    <property type="entry name" value="lambda repressor-like DNA-binding domains"/>
    <property type="match status" value="1"/>
</dbReference>
<name>A0A3N1PP14_9GAMM</name>
<protein>
    <submittedName>
        <fullName evidence="3">Zn-dependent peptidase ImmA (M78 family)</fullName>
    </submittedName>
</protein>
<dbReference type="InterPro" id="IPR010982">
    <property type="entry name" value="Lambda_DNA-bd_dom_sf"/>
</dbReference>
<comment type="caution">
    <text evidence="3">The sequence shown here is derived from an EMBL/GenBank/DDBJ whole genome shotgun (WGS) entry which is preliminary data.</text>
</comment>
<dbReference type="GO" id="GO:0003677">
    <property type="term" value="F:DNA binding"/>
    <property type="evidence" value="ECO:0007669"/>
    <property type="project" value="InterPro"/>
</dbReference>
<evidence type="ECO:0000313" key="4">
    <source>
        <dbReference type="Proteomes" id="UP000268033"/>
    </source>
</evidence>
<dbReference type="Proteomes" id="UP000268033">
    <property type="component" value="Unassembled WGS sequence"/>
</dbReference>
<dbReference type="Gene3D" id="1.10.260.40">
    <property type="entry name" value="lambda repressor-like DNA-binding domains"/>
    <property type="match status" value="1"/>
</dbReference>
<proteinExistence type="inferred from homology"/>
<dbReference type="InterPro" id="IPR010359">
    <property type="entry name" value="IrrE_HExxH"/>
</dbReference>
<reference evidence="3 4" key="1">
    <citation type="submission" date="2018-11" db="EMBL/GenBank/DDBJ databases">
        <title>Genomic Encyclopedia of Type Strains, Phase IV (KMG-IV): sequencing the most valuable type-strain genomes for metagenomic binning, comparative biology and taxonomic classification.</title>
        <authorList>
            <person name="Goeker M."/>
        </authorList>
    </citation>
    <scope>NUCLEOTIDE SEQUENCE [LARGE SCALE GENOMIC DNA]</scope>
    <source>
        <strain evidence="3 4">DSM 21945</strain>
    </source>
</reference>
<dbReference type="InterPro" id="IPR052345">
    <property type="entry name" value="Rad_response_metalloprotease"/>
</dbReference>
<dbReference type="RefSeq" id="WP_123421071.1">
    <property type="nucleotide sequence ID" value="NZ_RJUL01000003.1"/>
</dbReference>
<evidence type="ECO:0000256" key="1">
    <source>
        <dbReference type="ARBA" id="ARBA00007227"/>
    </source>
</evidence>
<dbReference type="Pfam" id="PF01381">
    <property type="entry name" value="HTH_3"/>
    <property type="match status" value="1"/>
</dbReference>
<dbReference type="EMBL" id="RJUL01000003">
    <property type="protein sequence ID" value="ROQ28630.1"/>
    <property type="molecule type" value="Genomic_DNA"/>
</dbReference>
<dbReference type="InterPro" id="IPR001387">
    <property type="entry name" value="Cro/C1-type_HTH"/>
</dbReference>
<dbReference type="Pfam" id="PF06114">
    <property type="entry name" value="Peptidase_M78"/>
    <property type="match status" value="1"/>
</dbReference>
<dbReference type="PROSITE" id="PS50943">
    <property type="entry name" value="HTH_CROC1"/>
    <property type="match status" value="1"/>
</dbReference>
<accession>A0A3N1PP14</accession>
<organism evidence="3 4">
    <name type="scientific">Gallaecimonas pentaromativorans</name>
    <dbReference type="NCBI Taxonomy" id="584787"/>
    <lineage>
        <taxon>Bacteria</taxon>
        <taxon>Pseudomonadati</taxon>
        <taxon>Pseudomonadota</taxon>
        <taxon>Gammaproteobacteria</taxon>
        <taxon>Enterobacterales</taxon>
        <taxon>Gallaecimonadaceae</taxon>
        <taxon>Gallaecimonas</taxon>
    </lineage>
</organism>
<evidence type="ECO:0000313" key="3">
    <source>
        <dbReference type="EMBL" id="ROQ28630.1"/>
    </source>
</evidence>